<accession>F0W6V0</accession>
<sequence>MAMRPFLSRMQLYTALIVAYFIQLARGSYERAIIIKEATPSFFLVPITVWRWIYEHTLAQLAQWLPFMVSDADIPELISDEEEAQAIGSESDGSAHRSGNGSMLTQSSGRVDSRDSDEAFATLLRVKEQHANQTIPRPDDWLVYDPIQEKLVLLKERRASSLSKDVKSACGGTIRDRIGQSTQLRQRMQISN</sequence>
<proteinExistence type="predicted"/>
<dbReference type="HOGENOM" id="CLU_1417488_0_0_1"/>
<organism evidence="2">
    <name type="scientific">Albugo laibachii Nc14</name>
    <dbReference type="NCBI Taxonomy" id="890382"/>
    <lineage>
        <taxon>Eukaryota</taxon>
        <taxon>Sar</taxon>
        <taxon>Stramenopiles</taxon>
        <taxon>Oomycota</taxon>
        <taxon>Peronosporomycetes</taxon>
        <taxon>Albuginales</taxon>
        <taxon>Albuginaceae</taxon>
        <taxon>Albugo</taxon>
    </lineage>
</organism>
<protein>
    <submittedName>
        <fullName evidence="2">AlNc14C26G2586 protein</fullName>
    </submittedName>
</protein>
<dbReference type="EMBL" id="FR824071">
    <property type="protein sequence ID" value="CCA16845.1"/>
    <property type="molecule type" value="Genomic_DNA"/>
</dbReference>
<feature type="compositionally biased region" description="Polar residues" evidence="1">
    <location>
        <begin position="97"/>
        <end position="110"/>
    </location>
</feature>
<gene>
    <name evidence="2" type="primary">AlNc14C26G2586</name>
    <name evidence="2" type="ORF">ALNC14_029880</name>
</gene>
<feature type="region of interest" description="Disordered" evidence="1">
    <location>
        <begin position="85"/>
        <end position="113"/>
    </location>
</feature>
<name>F0W6V0_9STRA</name>
<evidence type="ECO:0000313" key="2">
    <source>
        <dbReference type="EMBL" id="CCA16845.1"/>
    </source>
</evidence>
<reference evidence="2" key="2">
    <citation type="submission" date="2011-02" db="EMBL/GenBank/DDBJ databases">
        <authorList>
            <person name="MacLean D."/>
        </authorList>
    </citation>
    <scope>NUCLEOTIDE SEQUENCE</scope>
</reference>
<dbReference type="AlphaFoldDB" id="F0W6V0"/>
<evidence type="ECO:0000256" key="1">
    <source>
        <dbReference type="SAM" id="MobiDB-lite"/>
    </source>
</evidence>
<reference evidence="2" key="1">
    <citation type="journal article" date="2011" name="PLoS Biol.">
        <title>Gene gain and loss during evolution of obligate parasitism in the white rust pathogen of Arabidopsis thaliana.</title>
        <authorList>
            <person name="Kemen E."/>
            <person name="Gardiner A."/>
            <person name="Schultz-Larsen T."/>
            <person name="Kemen A.C."/>
            <person name="Balmuth A.L."/>
            <person name="Robert-Seilaniantz A."/>
            <person name="Bailey K."/>
            <person name="Holub E."/>
            <person name="Studholme D.J."/>
            <person name="Maclean D."/>
            <person name="Jones J.D."/>
        </authorList>
    </citation>
    <scope>NUCLEOTIDE SEQUENCE</scope>
</reference>